<sequence>MWLTPFGKIFAILTTVACLKSSMGRQAASFISYPNAHCANWAEGIASWRLPIKSTILDIEPTGG</sequence>
<organism evidence="1 2">
    <name type="scientific">Mariprofundus aestuarium</name>
    <dbReference type="NCBI Taxonomy" id="1921086"/>
    <lineage>
        <taxon>Bacteria</taxon>
        <taxon>Pseudomonadati</taxon>
        <taxon>Pseudomonadota</taxon>
        <taxon>Candidatius Mariprofundia</taxon>
        <taxon>Mariprofundales</taxon>
        <taxon>Mariprofundaceae</taxon>
        <taxon>Mariprofundus</taxon>
    </lineage>
</organism>
<dbReference type="EMBL" id="CP018799">
    <property type="protein sequence ID" value="ATX79024.1"/>
    <property type="molecule type" value="Genomic_DNA"/>
</dbReference>
<reference evidence="1 2" key="1">
    <citation type="submission" date="2016-12" db="EMBL/GenBank/DDBJ databases">
        <title>Isolation and genomic insights into novel planktonic Zetaproteobacteria from stratified waters of the Chesapeake Bay.</title>
        <authorList>
            <person name="McAllister S.M."/>
            <person name="Kato S."/>
            <person name="Chan C.S."/>
            <person name="Chiu B.K."/>
            <person name="Field E.K."/>
        </authorList>
    </citation>
    <scope>NUCLEOTIDE SEQUENCE [LARGE SCALE GENOMIC DNA]</scope>
    <source>
        <strain evidence="1 2">CP-5</strain>
    </source>
</reference>
<name>A0A2K8L249_MARES</name>
<accession>A0A2K8L249</accession>
<dbReference type="Proteomes" id="UP000231701">
    <property type="component" value="Chromosome"/>
</dbReference>
<proteinExistence type="predicted"/>
<gene>
    <name evidence="1" type="ORF">Ga0123461_0589</name>
</gene>
<evidence type="ECO:0000313" key="2">
    <source>
        <dbReference type="Proteomes" id="UP000231701"/>
    </source>
</evidence>
<keyword evidence="2" id="KW-1185">Reference proteome</keyword>
<protein>
    <submittedName>
        <fullName evidence="1">Uncharacterized protein</fullName>
    </submittedName>
</protein>
<evidence type="ECO:0000313" key="1">
    <source>
        <dbReference type="EMBL" id="ATX79024.1"/>
    </source>
</evidence>
<dbReference type="AlphaFoldDB" id="A0A2K8L249"/>
<dbReference type="KEGG" id="maes:Ga0123461_0589"/>